<keyword evidence="1" id="KW-1133">Transmembrane helix</keyword>
<reference evidence="2" key="1">
    <citation type="submission" date="2022-01" db="EMBL/GenBank/DDBJ databases">
        <title>Collection of gut derived symbiotic bacterial strains cultured from healthy donors.</title>
        <authorList>
            <person name="Lin H."/>
            <person name="Kohout C."/>
            <person name="Waligurski E."/>
            <person name="Pamer E.G."/>
        </authorList>
    </citation>
    <scope>NUCLEOTIDE SEQUENCE</scope>
    <source>
        <strain evidence="2">DFI.7.46</strain>
    </source>
</reference>
<sequence length="94" mass="10001">MERRTMDIGWKVASAASLAGAGLIANLAINTGWKLVTGHKPPQDGEEAAQSSLLEVVLFAAISGVAVTLIQRAAMRRTNSWYGGRHKDVLDLGN</sequence>
<keyword evidence="1" id="KW-0812">Transmembrane</keyword>
<feature type="transmembrane region" description="Helical" evidence="1">
    <location>
        <begin position="12"/>
        <end position="33"/>
    </location>
</feature>
<dbReference type="AlphaFoldDB" id="A0AAJ1BCP1"/>
<dbReference type="InterPro" id="IPR025329">
    <property type="entry name" value="DUF4235"/>
</dbReference>
<dbReference type="EMBL" id="JAKNHJ010000005">
    <property type="protein sequence ID" value="MCG4617615.1"/>
    <property type="molecule type" value="Genomic_DNA"/>
</dbReference>
<evidence type="ECO:0000313" key="3">
    <source>
        <dbReference type="Proteomes" id="UP001200537"/>
    </source>
</evidence>
<evidence type="ECO:0000256" key="1">
    <source>
        <dbReference type="SAM" id="Phobius"/>
    </source>
</evidence>
<keyword evidence="1" id="KW-0472">Membrane</keyword>
<organism evidence="2 3">
    <name type="scientific">Varibaculum cambriense</name>
    <dbReference type="NCBI Taxonomy" id="184870"/>
    <lineage>
        <taxon>Bacteria</taxon>
        <taxon>Bacillati</taxon>
        <taxon>Actinomycetota</taxon>
        <taxon>Actinomycetes</taxon>
        <taxon>Actinomycetales</taxon>
        <taxon>Actinomycetaceae</taxon>
        <taxon>Varibaculum</taxon>
    </lineage>
</organism>
<feature type="transmembrane region" description="Helical" evidence="1">
    <location>
        <begin position="53"/>
        <end position="70"/>
    </location>
</feature>
<evidence type="ECO:0000313" key="2">
    <source>
        <dbReference type="EMBL" id="MCG4617615.1"/>
    </source>
</evidence>
<comment type="caution">
    <text evidence="2">The sequence shown here is derived from an EMBL/GenBank/DDBJ whole genome shotgun (WGS) entry which is preliminary data.</text>
</comment>
<protein>
    <submittedName>
        <fullName evidence="2">DUF4235 domain-containing protein</fullName>
    </submittedName>
</protein>
<dbReference type="Pfam" id="PF14019">
    <property type="entry name" value="DUF4235"/>
    <property type="match status" value="1"/>
</dbReference>
<name>A0AAJ1BCP1_9ACTO</name>
<dbReference type="RefSeq" id="WP_238127811.1">
    <property type="nucleotide sequence ID" value="NZ_CBCTPO010000011.1"/>
</dbReference>
<accession>A0AAJ1BCP1</accession>
<dbReference type="Proteomes" id="UP001200537">
    <property type="component" value="Unassembled WGS sequence"/>
</dbReference>
<gene>
    <name evidence="2" type="ORF">L0M99_03770</name>
</gene>
<proteinExistence type="predicted"/>